<reference evidence="5" key="1">
    <citation type="submission" date="2020-08" db="EMBL/GenBank/DDBJ databases">
        <title>Pontibacter sp. SD6 16S ribosomal RNA gene Genome sequencing and assembly.</title>
        <authorList>
            <person name="Kang M."/>
        </authorList>
    </citation>
    <scope>NUCLEOTIDE SEQUENCE</scope>
    <source>
        <strain evidence="5">SD6</strain>
    </source>
</reference>
<dbReference type="InterPro" id="IPR001173">
    <property type="entry name" value="Glyco_trans_2-like"/>
</dbReference>
<dbReference type="PANTHER" id="PTHR43179">
    <property type="entry name" value="RHAMNOSYLTRANSFERASE WBBL"/>
    <property type="match status" value="1"/>
</dbReference>
<dbReference type="AlphaFoldDB" id="A0A923SHU4"/>
<organism evidence="5 6">
    <name type="scientific">Pontibacter cellulosilyticus</name>
    <dbReference type="NCBI Taxonomy" id="1720253"/>
    <lineage>
        <taxon>Bacteria</taxon>
        <taxon>Pseudomonadati</taxon>
        <taxon>Bacteroidota</taxon>
        <taxon>Cytophagia</taxon>
        <taxon>Cytophagales</taxon>
        <taxon>Hymenobacteraceae</taxon>
        <taxon>Pontibacter</taxon>
    </lineage>
</organism>
<evidence type="ECO:0000313" key="5">
    <source>
        <dbReference type="EMBL" id="MBC5992109.1"/>
    </source>
</evidence>
<evidence type="ECO:0000259" key="4">
    <source>
        <dbReference type="Pfam" id="PF00535"/>
    </source>
</evidence>
<evidence type="ECO:0000313" key="6">
    <source>
        <dbReference type="Proteomes" id="UP000603640"/>
    </source>
</evidence>
<evidence type="ECO:0000256" key="3">
    <source>
        <dbReference type="ARBA" id="ARBA00022679"/>
    </source>
</evidence>
<comment type="similarity">
    <text evidence="1">Belongs to the glycosyltransferase 2 family.</text>
</comment>
<evidence type="ECO:0000256" key="1">
    <source>
        <dbReference type="ARBA" id="ARBA00006739"/>
    </source>
</evidence>
<keyword evidence="3" id="KW-0808">Transferase</keyword>
<proteinExistence type="inferred from homology"/>
<keyword evidence="6" id="KW-1185">Reference proteome</keyword>
<dbReference type="GO" id="GO:0016757">
    <property type="term" value="F:glycosyltransferase activity"/>
    <property type="evidence" value="ECO:0007669"/>
    <property type="project" value="UniProtKB-KW"/>
</dbReference>
<keyword evidence="2" id="KW-0328">Glycosyltransferase</keyword>
<dbReference type="SUPFAM" id="SSF53448">
    <property type="entry name" value="Nucleotide-diphospho-sugar transferases"/>
    <property type="match status" value="1"/>
</dbReference>
<sequence length="327" mass="37590">MENYSSNNIATPKVCIILVNYLGWQDTIECMQSLLNLTYTNWQAIIVDNNSPNNSYNQLKDWANTSLSSESSSFLTEDELQLKEESYESKFLFIKANKNQGFAAGNNIALKYLLQLREFEYIWLLNNDTTVAPDSLSAYISSASKKSNVGIWGAKLLYYHKPDIIQAIGGSFNKKLFTTKHIGENLSDAKVSEFQFEEIDYVVGASMLVSKKFVEHVGLMDENYFLYFEELDWATRASKHGYKLSYVDSCRIYHKEGQSIGSNSNGNEKSDLADYHGIKSKIYFIRKHYPEYKLRLYILVLTSVILRLARLKFKRAAVIFKLLYQTV</sequence>
<dbReference type="Gene3D" id="3.90.550.10">
    <property type="entry name" value="Spore Coat Polysaccharide Biosynthesis Protein SpsA, Chain A"/>
    <property type="match status" value="1"/>
</dbReference>
<evidence type="ECO:0000256" key="2">
    <source>
        <dbReference type="ARBA" id="ARBA00022676"/>
    </source>
</evidence>
<dbReference type="Proteomes" id="UP000603640">
    <property type="component" value="Unassembled WGS sequence"/>
</dbReference>
<protein>
    <submittedName>
        <fullName evidence="5">Glycosyltransferase family 2 protein</fullName>
    </submittedName>
</protein>
<dbReference type="InterPro" id="IPR029044">
    <property type="entry name" value="Nucleotide-diphossugar_trans"/>
</dbReference>
<feature type="domain" description="Glycosyltransferase 2-like" evidence="4">
    <location>
        <begin position="15"/>
        <end position="164"/>
    </location>
</feature>
<dbReference type="EMBL" id="JACRVF010000001">
    <property type="protein sequence ID" value="MBC5992109.1"/>
    <property type="molecule type" value="Genomic_DNA"/>
</dbReference>
<dbReference type="CDD" id="cd04186">
    <property type="entry name" value="GT_2_like_c"/>
    <property type="match status" value="1"/>
</dbReference>
<comment type="caution">
    <text evidence="5">The sequence shown here is derived from an EMBL/GenBank/DDBJ whole genome shotgun (WGS) entry which is preliminary data.</text>
</comment>
<dbReference type="PANTHER" id="PTHR43179:SF12">
    <property type="entry name" value="GALACTOFURANOSYLTRANSFERASE GLFT2"/>
    <property type="match status" value="1"/>
</dbReference>
<name>A0A923SHU4_9BACT</name>
<gene>
    <name evidence="5" type="ORF">H8S84_04580</name>
</gene>
<accession>A0A923SHU4</accession>
<dbReference type="Pfam" id="PF00535">
    <property type="entry name" value="Glycos_transf_2"/>
    <property type="match status" value="1"/>
</dbReference>
<dbReference type="RefSeq" id="WP_187066069.1">
    <property type="nucleotide sequence ID" value="NZ_JACRVF010000001.1"/>
</dbReference>